<reference evidence="1 2" key="1">
    <citation type="journal article" date="2021" name="BMC Biol.">
        <title>Horizontally acquired antibacterial genes associated with adaptive radiation of ladybird beetles.</title>
        <authorList>
            <person name="Li H.S."/>
            <person name="Tang X.F."/>
            <person name="Huang Y.H."/>
            <person name="Xu Z.Y."/>
            <person name="Chen M.L."/>
            <person name="Du X.Y."/>
            <person name="Qiu B.Y."/>
            <person name="Chen P.T."/>
            <person name="Zhang W."/>
            <person name="Slipinski A."/>
            <person name="Escalona H.E."/>
            <person name="Waterhouse R.M."/>
            <person name="Zwick A."/>
            <person name="Pang H."/>
        </authorList>
    </citation>
    <scope>NUCLEOTIDE SEQUENCE [LARGE SCALE GENOMIC DNA]</scope>
    <source>
        <strain evidence="1">SYSU2018</strain>
    </source>
</reference>
<dbReference type="PANTHER" id="PTHR46601">
    <property type="entry name" value="ULP_PROTEASE DOMAIN-CONTAINING PROTEIN"/>
    <property type="match status" value="1"/>
</dbReference>
<evidence type="ECO:0000313" key="1">
    <source>
        <dbReference type="EMBL" id="KAL3289921.1"/>
    </source>
</evidence>
<comment type="caution">
    <text evidence="1">The sequence shown here is derived from an EMBL/GenBank/DDBJ whole genome shotgun (WGS) entry which is preliminary data.</text>
</comment>
<name>A0ABD2PG11_9CUCU</name>
<proteinExistence type="predicted"/>
<accession>A0ABD2PG11</accession>
<keyword evidence="2" id="KW-1185">Reference proteome</keyword>
<organism evidence="1 2">
    <name type="scientific">Cryptolaemus montrouzieri</name>
    <dbReference type="NCBI Taxonomy" id="559131"/>
    <lineage>
        <taxon>Eukaryota</taxon>
        <taxon>Metazoa</taxon>
        <taxon>Ecdysozoa</taxon>
        <taxon>Arthropoda</taxon>
        <taxon>Hexapoda</taxon>
        <taxon>Insecta</taxon>
        <taxon>Pterygota</taxon>
        <taxon>Neoptera</taxon>
        <taxon>Endopterygota</taxon>
        <taxon>Coleoptera</taxon>
        <taxon>Polyphaga</taxon>
        <taxon>Cucujiformia</taxon>
        <taxon>Coccinelloidea</taxon>
        <taxon>Coccinellidae</taxon>
        <taxon>Scymninae</taxon>
        <taxon>Scymnini</taxon>
        <taxon>Cryptolaemus</taxon>
    </lineage>
</organism>
<gene>
    <name evidence="1" type="ORF">HHI36_023304</name>
</gene>
<protein>
    <submittedName>
        <fullName evidence="1">Uncharacterized protein</fullName>
    </submittedName>
</protein>
<sequence>MKISCLITLDSNPCVNWKAWISQNQRPKQIVISNPFNEALDELHNITGKFKLHSFGKNEQSDYFQKAKEGLTSEKVLIQTDFAENYALISQD</sequence>
<dbReference type="AlphaFoldDB" id="A0ABD2PG11"/>
<dbReference type="EMBL" id="JABFTP020000186">
    <property type="protein sequence ID" value="KAL3289921.1"/>
    <property type="molecule type" value="Genomic_DNA"/>
</dbReference>
<evidence type="ECO:0000313" key="2">
    <source>
        <dbReference type="Proteomes" id="UP001516400"/>
    </source>
</evidence>
<dbReference type="Proteomes" id="UP001516400">
    <property type="component" value="Unassembled WGS sequence"/>
</dbReference>
<dbReference type="PANTHER" id="PTHR46601:SF1">
    <property type="entry name" value="ADF-H DOMAIN-CONTAINING PROTEIN"/>
    <property type="match status" value="1"/>
</dbReference>